<reference evidence="1" key="1">
    <citation type="journal article" date="2020" name="mSystems">
        <title>Genome- and Community-Level Interaction Insights into Carbon Utilization and Element Cycling Functions of Hydrothermarchaeota in Hydrothermal Sediment.</title>
        <authorList>
            <person name="Zhou Z."/>
            <person name="Liu Y."/>
            <person name="Xu W."/>
            <person name="Pan J."/>
            <person name="Luo Z.H."/>
            <person name="Li M."/>
        </authorList>
    </citation>
    <scope>NUCLEOTIDE SEQUENCE [LARGE SCALE GENOMIC DNA]</scope>
    <source>
        <strain evidence="1">SpSt-1125</strain>
    </source>
</reference>
<sequence length="194" mass="21850">MKRSQVVEYACGDLYVRLREEGEAYCVEYSKRLEEHCSYALLVLRERCISKEELAQRFGGADGFIEELVSLCPELERRASLSAVVSSLRQLGWVVHVGRDLVEAVFSRGSFIVEVRVKPVSPAFSELSAKVRTYPGSLQEALNLRYLLLSLGFRVVSLLPVVVASALEERVFNCSAPETLAALVEKVERVFKRY</sequence>
<accession>A0A7J3X674</accession>
<organism evidence="1">
    <name type="scientific">Thermofilum pendens</name>
    <dbReference type="NCBI Taxonomy" id="2269"/>
    <lineage>
        <taxon>Archaea</taxon>
        <taxon>Thermoproteota</taxon>
        <taxon>Thermoprotei</taxon>
        <taxon>Thermofilales</taxon>
        <taxon>Thermofilaceae</taxon>
        <taxon>Thermofilum</taxon>
    </lineage>
</organism>
<proteinExistence type="predicted"/>
<dbReference type="EMBL" id="DRZM01000090">
    <property type="protein sequence ID" value="HHP04713.1"/>
    <property type="molecule type" value="Genomic_DNA"/>
</dbReference>
<evidence type="ECO:0000313" key="1">
    <source>
        <dbReference type="EMBL" id="HHP04713.1"/>
    </source>
</evidence>
<comment type="caution">
    <text evidence="1">The sequence shown here is derived from an EMBL/GenBank/DDBJ whole genome shotgun (WGS) entry which is preliminary data.</text>
</comment>
<name>A0A7J3X674_THEPE</name>
<protein>
    <submittedName>
        <fullName evidence="1">Uncharacterized protein</fullName>
    </submittedName>
</protein>
<gene>
    <name evidence="1" type="ORF">ENM88_03065</name>
</gene>
<dbReference type="AlphaFoldDB" id="A0A7J3X674"/>